<sequence length="101" mass="10984">MAIPAGHESIDMAIGERVHQLMWRQRVSQTALAPRIGMQQASLSRKLRGERPWFAEDLIAVAGALGVSVGFLFGEEMSPRQDGPDGGSTLPRLDSNQQPSD</sequence>
<evidence type="ECO:0000313" key="4">
    <source>
        <dbReference type="Proteomes" id="UP000269289"/>
    </source>
</evidence>
<accession>A0A3M2J7N0</accession>
<dbReference type="AlphaFoldDB" id="A0A3M2J7N0"/>
<dbReference type="InterPro" id="IPR001387">
    <property type="entry name" value="Cro/C1-type_HTH"/>
</dbReference>
<dbReference type="Proteomes" id="UP000269289">
    <property type="component" value="Unassembled WGS sequence"/>
</dbReference>
<evidence type="ECO:0000313" key="3">
    <source>
        <dbReference type="EMBL" id="RMI09409.1"/>
    </source>
</evidence>
<dbReference type="CDD" id="cd00093">
    <property type="entry name" value="HTH_XRE"/>
    <property type="match status" value="1"/>
</dbReference>
<dbReference type="Pfam" id="PF08667">
    <property type="entry name" value="BetR"/>
    <property type="match status" value="1"/>
</dbReference>
<dbReference type="GO" id="GO:0003677">
    <property type="term" value="F:DNA binding"/>
    <property type="evidence" value="ECO:0007669"/>
    <property type="project" value="InterPro"/>
</dbReference>
<proteinExistence type="predicted"/>
<comment type="caution">
    <text evidence="3">The sequence shown here is derived from an EMBL/GenBank/DDBJ whole genome shotgun (WGS) entry which is preliminary data.</text>
</comment>
<keyword evidence="4" id="KW-1185">Reference proteome</keyword>
<gene>
    <name evidence="3" type="ORF">EBM89_10465</name>
</gene>
<dbReference type="SUPFAM" id="SSF47413">
    <property type="entry name" value="lambda repressor-like DNA-binding domains"/>
    <property type="match status" value="1"/>
</dbReference>
<dbReference type="InterPro" id="IPR010982">
    <property type="entry name" value="Lambda_DNA-bd_dom_sf"/>
</dbReference>
<organism evidence="3 4">
    <name type="scientific">Cellulomonas triticagri</name>
    <dbReference type="NCBI Taxonomy" id="2483352"/>
    <lineage>
        <taxon>Bacteria</taxon>
        <taxon>Bacillati</taxon>
        <taxon>Actinomycetota</taxon>
        <taxon>Actinomycetes</taxon>
        <taxon>Micrococcales</taxon>
        <taxon>Cellulomonadaceae</taxon>
        <taxon>Cellulomonas</taxon>
    </lineage>
</organism>
<name>A0A3M2J7N0_9CELL</name>
<dbReference type="PROSITE" id="PS50943">
    <property type="entry name" value="HTH_CROC1"/>
    <property type="match status" value="1"/>
</dbReference>
<evidence type="ECO:0000256" key="1">
    <source>
        <dbReference type="SAM" id="MobiDB-lite"/>
    </source>
</evidence>
<protein>
    <recommendedName>
        <fullName evidence="2">HTH cro/C1-type domain-containing protein</fullName>
    </recommendedName>
</protein>
<evidence type="ECO:0000259" key="2">
    <source>
        <dbReference type="PROSITE" id="PS50943"/>
    </source>
</evidence>
<reference evidence="3 4" key="1">
    <citation type="submission" date="2018-10" db="EMBL/GenBank/DDBJ databases">
        <title>Isolation, diversity and antifungal activity of actinobacteria from wheat.</title>
        <authorList>
            <person name="Han C."/>
        </authorList>
    </citation>
    <scope>NUCLEOTIDE SEQUENCE [LARGE SCALE GENOMIC DNA]</scope>
    <source>
        <strain evidence="3 4">NEAU-YY56</strain>
    </source>
</reference>
<dbReference type="OrthoDB" id="5122463at2"/>
<dbReference type="Gene3D" id="1.10.260.40">
    <property type="entry name" value="lambda repressor-like DNA-binding domains"/>
    <property type="match status" value="1"/>
</dbReference>
<dbReference type="InterPro" id="IPR013975">
    <property type="entry name" value="Tscrpt_reg_BetR_N"/>
</dbReference>
<feature type="region of interest" description="Disordered" evidence="1">
    <location>
        <begin position="75"/>
        <end position="101"/>
    </location>
</feature>
<feature type="domain" description="HTH cro/C1-type" evidence="2">
    <location>
        <begin position="28"/>
        <end position="72"/>
    </location>
</feature>
<dbReference type="EMBL" id="RFFI01000050">
    <property type="protein sequence ID" value="RMI09409.1"/>
    <property type="molecule type" value="Genomic_DNA"/>
</dbReference>